<dbReference type="AlphaFoldDB" id="A0AAW8W4Q2"/>
<keyword evidence="1" id="KW-0732">Signal</keyword>
<evidence type="ECO:0000256" key="1">
    <source>
        <dbReference type="SAM" id="SignalP"/>
    </source>
</evidence>
<dbReference type="Proteomes" id="UP001254075">
    <property type="component" value="Unassembled WGS sequence"/>
</dbReference>
<organism evidence="2 3">
    <name type="scientific">Levilactobacillus namurensis</name>
    <dbReference type="NCBI Taxonomy" id="380393"/>
    <lineage>
        <taxon>Bacteria</taxon>
        <taxon>Bacillati</taxon>
        <taxon>Bacillota</taxon>
        <taxon>Bacilli</taxon>
        <taxon>Lactobacillales</taxon>
        <taxon>Lactobacillaceae</taxon>
        <taxon>Levilactobacillus</taxon>
    </lineage>
</organism>
<evidence type="ECO:0000313" key="2">
    <source>
        <dbReference type="EMBL" id="MDT7013520.1"/>
    </source>
</evidence>
<gene>
    <name evidence="2" type="ORF">RI532_03650</name>
</gene>
<feature type="signal peptide" evidence="1">
    <location>
        <begin position="1"/>
        <end position="24"/>
    </location>
</feature>
<dbReference type="RefSeq" id="WP_313845555.1">
    <property type="nucleotide sequence ID" value="NZ_JAVLAM010000001.1"/>
</dbReference>
<comment type="caution">
    <text evidence="2">The sequence shown here is derived from an EMBL/GenBank/DDBJ whole genome shotgun (WGS) entry which is preliminary data.</text>
</comment>
<proteinExistence type="predicted"/>
<evidence type="ECO:0000313" key="3">
    <source>
        <dbReference type="Proteomes" id="UP001254075"/>
    </source>
</evidence>
<dbReference type="EMBL" id="JAVLAM010000001">
    <property type="protein sequence ID" value="MDT7013520.1"/>
    <property type="molecule type" value="Genomic_DNA"/>
</dbReference>
<protein>
    <submittedName>
        <fullName evidence="2">Aggregation promoting factor surface protein</fullName>
    </submittedName>
</protein>
<reference evidence="2" key="1">
    <citation type="submission" date="2023-08" db="EMBL/GenBank/DDBJ databases">
        <authorList>
            <person name="Page C.A."/>
            <person name="Perez-Diaz I.M."/>
        </authorList>
    </citation>
    <scope>NUCLEOTIDE SEQUENCE</scope>
    <source>
        <strain evidence="2">3.8.38</strain>
    </source>
</reference>
<feature type="chain" id="PRO_5043745867" evidence="1">
    <location>
        <begin position="25"/>
        <end position="119"/>
    </location>
</feature>
<sequence length="119" mass="13478">MKVKRFVLAILTVVALTLPGLATATDNVTAQAATKTKVVYVSKLSKKQAAAKAWIAKRESGGNYRARNGIYYGKYQLTISMLHGDYSKANQEKTADRYTHHRYGTWTKAKRHWLSHGWY</sequence>
<name>A0AAW8W4Q2_9LACO</name>
<accession>A0AAW8W4Q2</accession>